<evidence type="ECO:0000256" key="2">
    <source>
        <dbReference type="ARBA" id="ARBA00023015"/>
    </source>
</evidence>
<dbReference type="Proteomes" id="UP000297635">
    <property type="component" value="Unassembled WGS sequence"/>
</dbReference>
<keyword evidence="4" id="KW-0804">Transcription</keyword>
<dbReference type="Gene3D" id="1.10.1740.10">
    <property type="match status" value="1"/>
</dbReference>
<dbReference type="InterPro" id="IPR014284">
    <property type="entry name" value="RNA_pol_sigma-70_dom"/>
</dbReference>
<organism evidence="7 8">
    <name type="scientific">Duncaniella freteri</name>
    <dbReference type="NCBI Taxonomy" id="2530391"/>
    <lineage>
        <taxon>Bacteria</taxon>
        <taxon>Pseudomonadati</taxon>
        <taxon>Bacteroidota</taxon>
        <taxon>Bacteroidia</taxon>
        <taxon>Bacteroidales</taxon>
        <taxon>Muribaculaceae</taxon>
        <taxon>Duncaniella</taxon>
    </lineage>
</organism>
<dbReference type="GeneID" id="82150126"/>
<dbReference type="GO" id="GO:0016987">
    <property type="term" value="F:sigma factor activity"/>
    <property type="evidence" value="ECO:0007669"/>
    <property type="project" value="UniProtKB-KW"/>
</dbReference>
<dbReference type="SUPFAM" id="SSF88659">
    <property type="entry name" value="Sigma3 and sigma4 domains of RNA polymerase sigma factors"/>
    <property type="match status" value="1"/>
</dbReference>
<comment type="similarity">
    <text evidence="1">Belongs to the sigma-70 factor family. ECF subfamily.</text>
</comment>
<dbReference type="EMBL" id="SJSA01000002">
    <property type="protein sequence ID" value="TGG36210.1"/>
    <property type="molecule type" value="Genomic_DNA"/>
</dbReference>
<evidence type="ECO:0000313" key="8">
    <source>
        <dbReference type="Proteomes" id="UP000297635"/>
    </source>
</evidence>
<accession>A0A4Z0V1D8</accession>
<dbReference type="Pfam" id="PF04542">
    <property type="entry name" value="Sigma70_r2"/>
    <property type="match status" value="1"/>
</dbReference>
<dbReference type="NCBIfam" id="TIGR02937">
    <property type="entry name" value="sigma70-ECF"/>
    <property type="match status" value="1"/>
</dbReference>
<proteinExistence type="inferred from homology"/>
<feature type="domain" description="RNA polymerase sigma-70 region 2" evidence="5">
    <location>
        <begin position="31"/>
        <end position="88"/>
    </location>
</feature>
<gene>
    <name evidence="7" type="ORF">EZ315_10040</name>
</gene>
<evidence type="ECO:0000256" key="4">
    <source>
        <dbReference type="ARBA" id="ARBA00023163"/>
    </source>
</evidence>
<evidence type="ECO:0000256" key="3">
    <source>
        <dbReference type="ARBA" id="ARBA00023082"/>
    </source>
</evidence>
<dbReference type="PANTHER" id="PTHR43133">
    <property type="entry name" value="RNA POLYMERASE ECF-TYPE SIGMA FACTO"/>
    <property type="match status" value="1"/>
</dbReference>
<dbReference type="InterPro" id="IPR039425">
    <property type="entry name" value="RNA_pol_sigma-70-like"/>
</dbReference>
<dbReference type="AlphaFoldDB" id="A0A4Z0V1D8"/>
<evidence type="ECO:0000313" key="7">
    <source>
        <dbReference type="EMBL" id="TGG36210.1"/>
    </source>
</evidence>
<dbReference type="SUPFAM" id="SSF88946">
    <property type="entry name" value="Sigma2 domain of RNA polymerase sigma factors"/>
    <property type="match status" value="1"/>
</dbReference>
<dbReference type="InterPro" id="IPR036388">
    <property type="entry name" value="WH-like_DNA-bd_sf"/>
</dbReference>
<sequence length="185" mass="21627">MQAEATPDIGHRIKIHDRKAFHSLYVTTFDKMRKYAFRYVYDWEEAADIAQQAFLSLWLNVDNYSPDTNIVTYLTAIVHNLCSNYLRHLDVIDSNHDKIVEATLFSQLQNYFEENPDIKRKLDEALCKLPPQGYKILIEHIVNEKKNSVIAQELGISESTVKTHLKRVMRILRKQMLLIIFTSVS</sequence>
<feature type="domain" description="RNA polymerase sigma factor 70 region 4 type 2" evidence="6">
    <location>
        <begin position="120"/>
        <end position="170"/>
    </location>
</feature>
<name>A0A4Z0V1D8_9BACT</name>
<keyword evidence="2" id="KW-0805">Transcription regulation</keyword>
<dbReference type="GO" id="GO:0006352">
    <property type="term" value="P:DNA-templated transcription initiation"/>
    <property type="evidence" value="ECO:0007669"/>
    <property type="project" value="InterPro"/>
</dbReference>
<comment type="caution">
    <text evidence="7">The sequence shown here is derived from an EMBL/GenBank/DDBJ whole genome shotgun (WGS) entry which is preliminary data.</text>
</comment>
<protein>
    <submittedName>
        <fullName evidence="7">Sigma-70 family RNA polymerase sigma factor</fullName>
    </submittedName>
</protein>
<dbReference type="InterPro" id="IPR013249">
    <property type="entry name" value="RNA_pol_sigma70_r4_t2"/>
</dbReference>
<dbReference type="Pfam" id="PF08281">
    <property type="entry name" value="Sigma70_r4_2"/>
    <property type="match status" value="1"/>
</dbReference>
<evidence type="ECO:0000259" key="6">
    <source>
        <dbReference type="Pfam" id="PF08281"/>
    </source>
</evidence>
<evidence type="ECO:0000259" key="5">
    <source>
        <dbReference type="Pfam" id="PF04542"/>
    </source>
</evidence>
<keyword evidence="3" id="KW-0731">Sigma factor</keyword>
<dbReference type="RefSeq" id="WP_135471955.1">
    <property type="nucleotide sequence ID" value="NZ_CASPHE010000179.1"/>
</dbReference>
<keyword evidence="8" id="KW-1185">Reference proteome</keyword>
<dbReference type="Gene3D" id="1.10.10.10">
    <property type="entry name" value="Winged helix-like DNA-binding domain superfamily/Winged helix DNA-binding domain"/>
    <property type="match status" value="1"/>
</dbReference>
<dbReference type="InterPro" id="IPR007627">
    <property type="entry name" value="RNA_pol_sigma70_r2"/>
</dbReference>
<dbReference type="InterPro" id="IPR013324">
    <property type="entry name" value="RNA_pol_sigma_r3/r4-like"/>
</dbReference>
<dbReference type="GO" id="GO:0003677">
    <property type="term" value="F:DNA binding"/>
    <property type="evidence" value="ECO:0007669"/>
    <property type="project" value="InterPro"/>
</dbReference>
<dbReference type="InterPro" id="IPR013325">
    <property type="entry name" value="RNA_pol_sigma_r2"/>
</dbReference>
<evidence type="ECO:0000256" key="1">
    <source>
        <dbReference type="ARBA" id="ARBA00010641"/>
    </source>
</evidence>
<dbReference type="PANTHER" id="PTHR43133:SF46">
    <property type="entry name" value="RNA POLYMERASE SIGMA-70 FACTOR ECF SUBFAMILY"/>
    <property type="match status" value="1"/>
</dbReference>
<reference evidence="7 8" key="1">
    <citation type="submission" date="2019-02" db="EMBL/GenBank/DDBJ databases">
        <title>Isolation and identification of novel species under the genus Muribaculum.</title>
        <authorList>
            <person name="Miyake S."/>
            <person name="Ding Y."/>
            <person name="Low A."/>
            <person name="Soh M."/>
            <person name="Seedorf H."/>
        </authorList>
    </citation>
    <scope>NUCLEOTIDE SEQUENCE [LARGE SCALE GENOMIC DNA]</scope>
    <source>
        <strain evidence="7 8">TLL-A3</strain>
    </source>
</reference>